<dbReference type="AlphaFoldDB" id="A0A015I6L1"/>
<dbReference type="HOGENOM" id="CLU_049485_1_0_1"/>
<comment type="caution">
    <text evidence="3">The sequence shown here is derived from an EMBL/GenBank/DDBJ whole genome shotgun (WGS) entry which is preliminary data.</text>
</comment>
<accession>A0A015I6L1</accession>
<sequence>MSHYRRACIDHHLGTYLKLFMNVKKPIKLDSLPTSTTSKGRHASHLFNKSSMRTTKHIFSKRQGTSYDVNYNHYTQKLIERTDTRTMYYKQLSNFRHTTPIKSTVFSKQHERFERHCRKTFNQNKSHVAEASEINDRLAAATRQRFLFFHPQHINLPITHLKYKECNPRRENYSFPIPIHSTKNIQLDDPSSQKVNPSSPPAPI</sequence>
<organism evidence="3 4">
    <name type="scientific">Rhizophagus irregularis (strain DAOM 197198w)</name>
    <name type="common">Glomus intraradices</name>
    <dbReference type="NCBI Taxonomy" id="1432141"/>
    <lineage>
        <taxon>Eukaryota</taxon>
        <taxon>Fungi</taxon>
        <taxon>Fungi incertae sedis</taxon>
        <taxon>Mucoromycota</taxon>
        <taxon>Glomeromycotina</taxon>
        <taxon>Glomeromycetes</taxon>
        <taxon>Glomerales</taxon>
        <taxon>Glomeraceae</taxon>
        <taxon>Rhizophagus</taxon>
    </lineage>
</organism>
<dbReference type="EMBL" id="JEMT01029249">
    <property type="protein sequence ID" value="EXX52657.1"/>
    <property type="molecule type" value="Genomic_DNA"/>
</dbReference>
<name>A0A015I6L1_RHIIW</name>
<evidence type="ECO:0000256" key="1">
    <source>
        <dbReference type="SAM" id="MobiDB-lite"/>
    </source>
</evidence>
<proteinExistence type="predicted"/>
<dbReference type="Proteomes" id="UP000022910">
    <property type="component" value="Unassembled WGS sequence"/>
</dbReference>
<protein>
    <recommendedName>
        <fullName evidence="2">DUF8211 domain-containing protein</fullName>
    </recommendedName>
</protein>
<reference evidence="3 4" key="1">
    <citation type="submission" date="2014-02" db="EMBL/GenBank/DDBJ databases">
        <title>Single nucleus genome sequencing reveals high similarity among nuclei of an endomycorrhizal fungus.</title>
        <authorList>
            <person name="Lin K."/>
            <person name="Geurts R."/>
            <person name="Zhang Z."/>
            <person name="Limpens E."/>
            <person name="Saunders D.G."/>
            <person name="Mu D."/>
            <person name="Pang E."/>
            <person name="Cao H."/>
            <person name="Cha H."/>
            <person name="Lin T."/>
            <person name="Zhou Q."/>
            <person name="Shang Y."/>
            <person name="Li Y."/>
            <person name="Ivanov S."/>
            <person name="Sharma T."/>
            <person name="Velzen R.V."/>
            <person name="Ruijter N.D."/>
            <person name="Aanen D.K."/>
            <person name="Win J."/>
            <person name="Kamoun S."/>
            <person name="Bisseling T."/>
            <person name="Huang S."/>
        </authorList>
    </citation>
    <scope>NUCLEOTIDE SEQUENCE [LARGE SCALE GENOMIC DNA]</scope>
    <source>
        <strain evidence="4">DAOM197198w</strain>
    </source>
</reference>
<keyword evidence="4" id="KW-1185">Reference proteome</keyword>
<dbReference type="OrthoDB" id="2335178at2759"/>
<evidence type="ECO:0000259" key="2">
    <source>
        <dbReference type="Pfam" id="PF26638"/>
    </source>
</evidence>
<feature type="compositionally biased region" description="Polar residues" evidence="1">
    <location>
        <begin position="181"/>
        <end position="197"/>
    </location>
</feature>
<dbReference type="InterPro" id="IPR058524">
    <property type="entry name" value="DUF8211"/>
</dbReference>
<feature type="domain" description="DUF8211" evidence="2">
    <location>
        <begin position="42"/>
        <end position="177"/>
    </location>
</feature>
<evidence type="ECO:0000313" key="4">
    <source>
        <dbReference type="Proteomes" id="UP000022910"/>
    </source>
</evidence>
<gene>
    <name evidence="3" type="ORF">RirG_251140</name>
</gene>
<dbReference type="Pfam" id="PF26638">
    <property type="entry name" value="DUF8211"/>
    <property type="match status" value="1"/>
</dbReference>
<evidence type="ECO:0000313" key="3">
    <source>
        <dbReference type="EMBL" id="EXX52657.1"/>
    </source>
</evidence>
<feature type="region of interest" description="Disordered" evidence="1">
    <location>
        <begin position="181"/>
        <end position="204"/>
    </location>
</feature>